<name>A0A1B0BSK1_9MUSC</name>
<dbReference type="Proteomes" id="UP000092460">
    <property type="component" value="Unassembled WGS sequence"/>
</dbReference>
<dbReference type="AlphaFoldDB" id="A0A1B0BSK1"/>
<reference evidence="2" key="1">
    <citation type="submission" date="2015-01" db="EMBL/GenBank/DDBJ databases">
        <authorList>
            <person name="Aksoy S."/>
            <person name="Warren W."/>
            <person name="Wilson R.K."/>
        </authorList>
    </citation>
    <scope>NUCLEOTIDE SEQUENCE [LARGE SCALE GENOMIC DNA]</scope>
    <source>
        <strain evidence="2">IAEA</strain>
    </source>
</reference>
<protein>
    <submittedName>
        <fullName evidence="1">Uncharacterized protein</fullName>
    </submittedName>
</protein>
<sequence length="280" mass="31326">MQVEFINRTHSSGSKQTKPNFAWFAQFVLQPTSLKKIFSSKSFNVKFSSRVSNAGWTKGQKEREMRHKVNHALAAFFDFLHYPVVHEKKANGNISGIDTRVFNDFLSESILMEFLDCRAIKILDNINIENLMIYGGDDNLAQYGFVTTSLSIIGLSATDIVALEPTLVHVVTGICFYKASFHIEARRSIDFSPDQSTFFKPVHEISINISSMKYASTRLAEKKLSRKFNHYYLSLTQKEFRLSLTKISAAQPLQPLQGLHSASASASSPLSSSSSPPALS</sequence>
<accession>A0A1B0BSK1</accession>
<dbReference type="EnsemblMetazoa" id="GPPI039287-RA">
    <property type="protein sequence ID" value="GPPI039287-PA"/>
    <property type="gene ID" value="GPPI039287"/>
</dbReference>
<reference evidence="1" key="2">
    <citation type="submission" date="2020-05" db="UniProtKB">
        <authorList>
            <consortium name="EnsemblMetazoa"/>
        </authorList>
    </citation>
    <scope>IDENTIFICATION</scope>
    <source>
        <strain evidence="1">IAEA</strain>
    </source>
</reference>
<proteinExistence type="predicted"/>
<keyword evidence="2" id="KW-1185">Reference proteome</keyword>
<evidence type="ECO:0000313" key="1">
    <source>
        <dbReference type="EnsemblMetazoa" id="GPPI039287-PA"/>
    </source>
</evidence>
<organism evidence="1 2">
    <name type="scientific">Glossina palpalis gambiensis</name>
    <dbReference type="NCBI Taxonomy" id="67801"/>
    <lineage>
        <taxon>Eukaryota</taxon>
        <taxon>Metazoa</taxon>
        <taxon>Ecdysozoa</taxon>
        <taxon>Arthropoda</taxon>
        <taxon>Hexapoda</taxon>
        <taxon>Insecta</taxon>
        <taxon>Pterygota</taxon>
        <taxon>Neoptera</taxon>
        <taxon>Endopterygota</taxon>
        <taxon>Diptera</taxon>
        <taxon>Brachycera</taxon>
        <taxon>Muscomorpha</taxon>
        <taxon>Hippoboscoidea</taxon>
        <taxon>Glossinidae</taxon>
        <taxon>Glossina</taxon>
    </lineage>
</organism>
<dbReference type="EMBL" id="JXJN01019754">
    <property type="status" value="NOT_ANNOTATED_CDS"/>
    <property type="molecule type" value="Genomic_DNA"/>
</dbReference>
<evidence type="ECO:0000313" key="2">
    <source>
        <dbReference type="Proteomes" id="UP000092460"/>
    </source>
</evidence>
<dbReference type="VEuPathDB" id="VectorBase:GPPI039287"/>